<keyword evidence="2 4" id="KW-0863">Zinc-finger</keyword>
<dbReference type="AlphaFoldDB" id="A0A2U1L6M5"/>
<evidence type="ECO:0000256" key="3">
    <source>
        <dbReference type="ARBA" id="ARBA00022833"/>
    </source>
</evidence>
<evidence type="ECO:0000313" key="8">
    <source>
        <dbReference type="Proteomes" id="UP000245207"/>
    </source>
</evidence>
<keyword evidence="5" id="KW-1133">Transmembrane helix</keyword>
<keyword evidence="5" id="KW-0472">Membrane</keyword>
<accession>A0A2U1L6M5</accession>
<comment type="caution">
    <text evidence="7">The sequence shown here is derived from an EMBL/GenBank/DDBJ whole genome shotgun (WGS) entry which is preliminary data.</text>
</comment>
<evidence type="ECO:0000313" key="7">
    <source>
        <dbReference type="EMBL" id="PWA44675.1"/>
    </source>
</evidence>
<name>A0A2U1L6M5_ARTAN</name>
<proteinExistence type="predicted"/>
<keyword evidence="1" id="KW-0479">Metal-binding</keyword>
<keyword evidence="8" id="KW-1185">Reference proteome</keyword>
<gene>
    <name evidence="7" type="ORF">CTI12_AA524610</name>
</gene>
<evidence type="ECO:0000256" key="2">
    <source>
        <dbReference type="ARBA" id="ARBA00022771"/>
    </source>
</evidence>
<reference evidence="7 8" key="1">
    <citation type="journal article" date="2018" name="Mol. Plant">
        <title>The genome of Artemisia annua provides insight into the evolution of Asteraceae family and artemisinin biosynthesis.</title>
        <authorList>
            <person name="Shen Q."/>
            <person name="Zhang L."/>
            <person name="Liao Z."/>
            <person name="Wang S."/>
            <person name="Yan T."/>
            <person name="Shi P."/>
            <person name="Liu M."/>
            <person name="Fu X."/>
            <person name="Pan Q."/>
            <person name="Wang Y."/>
            <person name="Lv Z."/>
            <person name="Lu X."/>
            <person name="Zhang F."/>
            <person name="Jiang W."/>
            <person name="Ma Y."/>
            <person name="Chen M."/>
            <person name="Hao X."/>
            <person name="Li L."/>
            <person name="Tang Y."/>
            <person name="Lv G."/>
            <person name="Zhou Y."/>
            <person name="Sun X."/>
            <person name="Brodelius P.E."/>
            <person name="Rose J.K.C."/>
            <person name="Tang K."/>
        </authorList>
    </citation>
    <scope>NUCLEOTIDE SEQUENCE [LARGE SCALE GENOMIC DNA]</scope>
    <source>
        <strain evidence="8">cv. Huhao1</strain>
        <tissue evidence="7">Leaf</tissue>
    </source>
</reference>
<dbReference type="OrthoDB" id="2822301at2759"/>
<organism evidence="7 8">
    <name type="scientific">Artemisia annua</name>
    <name type="common">Sweet wormwood</name>
    <dbReference type="NCBI Taxonomy" id="35608"/>
    <lineage>
        <taxon>Eukaryota</taxon>
        <taxon>Viridiplantae</taxon>
        <taxon>Streptophyta</taxon>
        <taxon>Embryophyta</taxon>
        <taxon>Tracheophyta</taxon>
        <taxon>Spermatophyta</taxon>
        <taxon>Magnoliopsida</taxon>
        <taxon>eudicotyledons</taxon>
        <taxon>Gunneridae</taxon>
        <taxon>Pentapetalae</taxon>
        <taxon>asterids</taxon>
        <taxon>campanulids</taxon>
        <taxon>Asterales</taxon>
        <taxon>Asteraceae</taxon>
        <taxon>Asteroideae</taxon>
        <taxon>Anthemideae</taxon>
        <taxon>Artemisiinae</taxon>
        <taxon>Artemisia</taxon>
    </lineage>
</organism>
<evidence type="ECO:0000256" key="5">
    <source>
        <dbReference type="SAM" id="Phobius"/>
    </source>
</evidence>
<dbReference type="PROSITE" id="PS51999">
    <property type="entry name" value="ZF_GRF"/>
    <property type="match status" value="1"/>
</dbReference>
<dbReference type="Pfam" id="PF06839">
    <property type="entry name" value="Zn_ribbon_GRF"/>
    <property type="match status" value="1"/>
</dbReference>
<dbReference type="GO" id="GO:0008270">
    <property type="term" value="F:zinc ion binding"/>
    <property type="evidence" value="ECO:0007669"/>
    <property type="project" value="UniProtKB-KW"/>
</dbReference>
<dbReference type="PANTHER" id="PTHR33248">
    <property type="entry name" value="ZINC ION-BINDING PROTEIN"/>
    <property type="match status" value="1"/>
</dbReference>
<keyword evidence="3" id="KW-0862">Zinc</keyword>
<evidence type="ECO:0000256" key="4">
    <source>
        <dbReference type="PROSITE-ProRule" id="PRU01343"/>
    </source>
</evidence>
<dbReference type="Proteomes" id="UP000245207">
    <property type="component" value="Unassembled WGS sequence"/>
</dbReference>
<keyword evidence="5" id="KW-0812">Transmembrane</keyword>
<dbReference type="EMBL" id="PKPP01011152">
    <property type="protein sequence ID" value="PWA44675.1"/>
    <property type="molecule type" value="Genomic_DNA"/>
</dbReference>
<dbReference type="InterPro" id="IPR010666">
    <property type="entry name" value="Znf_GRF"/>
</dbReference>
<evidence type="ECO:0000259" key="6">
    <source>
        <dbReference type="PROSITE" id="PS51999"/>
    </source>
</evidence>
<sequence>MEARNCFCGTPSIIRTSWTQANPGRRFYCCARNVQNCGYFGWAEQQLCARAMEIIPGLLNNMNNLRASARENANQARKWKCLLAFSWYLFVLYVVMN</sequence>
<protein>
    <submittedName>
        <fullName evidence="7">Zinc finger, GRF-type</fullName>
    </submittedName>
</protein>
<evidence type="ECO:0000256" key="1">
    <source>
        <dbReference type="ARBA" id="ARBA00022723"/>
    </source>
</evidence>
<feature type="domain" description="GRF-type" evidence="6">
    <location>
        <begin position="6"/>
        <end position="46"/>
    </location>
</feature>
<feature type="transmembrane region" description="Helical" evidence="5">
    <location>
        <begin position="79"/>
        <end position="96"/>
    </location>
</feature>